<proteinExistence type="predicted"/>
<accession>A0A447TTW2</accession>
<organism evidence="1 2">
    <name type="scientific">Salmonella enterica I</name>
    <dbReference type="NCBI Taxonomy" id="59201"/>
    <lineage>
        <taxon>Bacteria</taxon>
        <taxon>Pseudomonadati</taxon>
        <taxon>Pseudomonadota</taxon>
        <taxon>Gammaproteobacteria</taxon>
        <taxon>Enterobacterales</taxon>
        <taxon>Enterobacteriaceae</taxon>
        <taxon>Salmonella</taxon>
    </lineage>
</organism>
<dbReference type="AlphaFoldDB" id="A0A447TTW2"/>
<dbReference type="Proteomes" id="UP000269208">
    <property type="component" value="Chromosome"/>
</dbReference>
<sequence>MAALNGGVVINDTTGTINIDADYGQPFLTDSSSTVVNYGTVCYDSACQNSDEYNPTDSNVSLSFRDGDEITAEGETLTGETIITNPVATETVHVTNAGIVSGGKVTVRNYGDVTNESTGSISSVGIDKGGVYTNEGTTAAVSVDGGVFNNTGTVTGKTGTTVAGSIINNSGSMNAVEQWASTMNNIGTVSAWVGASGSTVLNNYSGGEIDKLNFTGAATVNNAGIINNGSVDKGGTFNNLEGGVVTLINDGLWAGAFNNWGTVNSDADIATGGSGHTLYNGQHRCY</sequence>
<protein>
    <submittedName>
        <fullName evidence="1">BigA</fullName>
    </submittedName>
</protein>
<dbReference type="EMBL" id="LR134190">
    <property type="protein sequence ID" value="VEB53035.1"/>
    <property type="molecule type" value="Genomic_DNA"/>
</dbReference>
<reference evidence="1 2" key="1">
    <citation type="submission" date="2018-12" db="EMBL/GenBank/DDBJ databases">
        <authorList>
            <consortium name="Pathogen Informatics"/>
        </authorList>
    </citation>
    <scope>NUCLEOTIDE SEQUENCE [LARGE SCALE GENOMIC DNA]</scope>
    <source>
        <strain evidence="1 2">NCTC6754</strain>
    </source>
</reference>
<evidence type="ECO:0000313" key="2">
    <source>
        <dbReference type="Proteomes" id="UP000269208"/>
    </source>
</evidence>
<evidence type="ECO:0000313" key="1">
    <source>
        <dbReference type="EMBL" id="VEB53035.1"/>
    </source>
</evidence>
<gene>
    <name evidence="1" type="ORF">NCTC6754_02543</name>
</gene>
<name>A0A447TTW2_SALET</name>